<evidence type="ECO:0000313" key="1">
    <source>
        <dbReference type="EMBL" id="CAK5090155.1"/>
    </source>
</evidence>
<name>A0ACB1AFB9_MELEN</name>
<keyword evidence="2" id="KW-1185">Reference proteome</keyword>
<reference evidence="1" key="1">
    <citation type="submission" date="2023-11" db="EMBL/GenBank/DDBJ databases">
        <authorList>
            <person name="Poullet M."/>
        </authorList>
    </citation>
    <scope>NUCLEOTIDE SEQUENCE</scope>
    <source>
        <strain evidence="1">E1834</strain>
    </source>
</reference>
<gene>
    <name evidence="1" type="ORF">MENTE1834_LOCUS37925</name>
</gene>
<dbReference type="Proteomes" id="UP001497535">
    <property type="component" value="Unassembled WGS sequence"/>
</dbReference>
<accession>A0ACB1AFB9</accession>
<protein>
    <submittedName>
        <fullName evidence="1">Uncharacterized protein</fullName>
    </submittedName>
</protein>
<proteinExistence type="predicted"/>
<dbReference type="EMBL" id="CAVMJV010000081">
    <property type="protein sequence ID" value="CAK5090155.1"/>
    <property type="molecule type" value="Genomic_DNA"/>
</dbReference>
<evidence type="ECO:0000313" key="2">
    <source>
        <dbReference type="Proteomes" id="UP001497535"/>
    </source>
</evidence>
<comment type="caution">
    <text evidence="1">The sequence shown here is derived from an EMBL/GenBank/DDBJ whole genome shotgun (WGS) entry which is preliminary data.</text>
</comment>
<organism evidence="1 2">
    <name type="scientific">Meloidogyne enterolobii</name>
    <name type="common">Root-knot nematode worm</name>
    <name type="synonym">Meloidogyne mayaguensis</name>
    <dbReference type="NCBI Taxonomy" id="390850"/>
    <lineage>
        <taxon>Eukaryota</taxon>
        <taxon>Metazoa</taxon>
        <taxon>Ecdysozoa</taxon>
        <taxon>Nematoda</taxon>
        <taxon>Chromadorea</taxon>
        <taxon>Rhabditida</taxon>
        <taxon>Tylenchina</taxon>
        <taxon>Tylenchomorpha</taxon>
        <taxon>Tylenchoidea</taxon>
        <taxon>Meloidogynidae</taxon>
        <taxon>Meloidogyninae</taxon>
        <taxon>Meloidogyne</taxon>
    </lineage>
</organism>
<sequence length="67" mass="7258">MASEGGEGMPLPVGKKNKMVVSVNFVSFLAIFCPLLNLSNSNPFILPINVVYSITGIKKFLTKNRGD</sequence>